<dbReference type="Proteomes" id="UP000562464">
    <property type="component" value="Unassembled WGS sequence"/>
</dbReference>
<dbReference type="CDD" id="cd02508">
    <property type="entry name" value="ADP_Glucose_PP"/>
    <property type="match status" value="1"/>
</dbReference>
<dbReference type="NCBIfam" id="TIGR02091">
    <property type="entry name" value="glgC"/>
    <property type="match status" value="1"/>
</dbReference>
<dbReference type="Gene3D" id="2.160.10.10">
    <property type="entry name" value="Hexapeptide repeat proteins"/>
    <property type="match status" value="1"/>
</dbReference>
<keyword evidence="3 9" id="KW-0808">Transferase</keyword>
<keyword evidence="8 9" id="KW-0119">Carbohydrate metabolism</keyword>
<evidence type="ECO:0000256" key="7">
    <source>
        <dbReference type="ARBA" id="ARBA00023056"/>
    </source>
</evidence>
<dbReference type="GO" id="GO:0005978">
    <property type="term" value="P:glycogen biosynthetic process"/>
    <property type="evidence" value="ECO:0007669"/>
    <property type="project" value="UniProtKB-UniRule"/>
</dbReference>
<dbReference type="InterPro" id="IPR029044">
    <property type="entry name" value="Nucleotide-diphossugar_trans"/>
</dbReference>
<keyword evidence="7 9" id="KW-0320">Glycogen biosynthesis</keyword>
<comment type="catalytic activity">
    <reaction evidence="9">
        <text>alpha-D-glucose 1-phosphate + ATP + H(+) = ADP-alpha-D-glucose + diphosphate</text>
        <dbReference type="Rhea" id="RHEA:12120"/>
        <dbReference type="ChEBI" id="CHEBI:15378"/>
        <dbReference type="ChEBI" id="CHEBI:30616"/>
        <dbReference type="ChEBI" id="CHEBI:33019"/>
        <dbReference type="ChEBI" id="CHEBI:57498"/>
        <dbReference type="ChEBI" id="CHEBI:58601"/>
        <dbReference type="EC" id="2.7.7.27"/>
    </reaction>
</comment>
<feature type="binding site" evidence="9">
    <location>
        <position position="165"/>
    </location>
    <ligand>
        <name>alpha-D-glucose 1-phosphate</name>
        <dbReference type="ChEBI" id="CHEBI:58601"/>
    </ligand>
</feature>
<comment type="caution">
    <text evidence="9">Lacks conserved residue(s) required for the propagation of feature annotation.</text>
</comment>
<dbReference type="CDD" id="cd04651">
    <property type="entry name" value="LbH_G1P_AT_C"/>
    <property type="match status" value="1"/>
</dbReference>
<evidence type="ECO:0000256" key="1">
    <source>
        <dbReference type="ARBA" id="ARBA00010443"/>
    </source>
</evidence>
<dbReference type="GO" id="GO:0005524">
    <property type="term" value="F:ATP binding"/>
    <property type="evidence" value="ECO:0007669"/>
    <property type="project" value="UniProtKB-KW"/>
</dbReference>
<keyword evidence="13" id="KW-1185">Reference proteome</keyword>
<evidence type="ECO:0000313" key="12">
    <source>
        <dbReference type="EMBL" id="MBB5887501.1"/>
    </source>
</evidence>
<protein>
    <recommendedName>
        <fullName evidence="9">Glucose-1-phosphate adenylyltransferase</fullName>
        <ecNumber evidence="9">2.7.7.27</ecNumber>
    </recommendedName>
    <alternativeName>
        <fullName evidence="9">ADP-glucose pyrophosphorylase</fullName>
        <shortName evidence="9">ADPGlc PPase</shortName>
    </alternativeName>
    <alternativeName>
        <fullName evidence="9">ADP-glucose synthase</fullName>
    </alternativeName>
</protein>
<evidence type="ECO:0000313" key="13">
    <source>
        <dbReference type="Proteomes" id="UP000562464"/>
    </source>
</evidence>
<keyword evidence="4 9" id="KW-0548">Nucleotidyltransferase</keyword>
<dbReference type="PROSITE" id="PS00810">
    <property type="entry name" value="ADP_GLC_PYROPHOSPH_3"/>
    <property type="match status" value="1"/>
</dbReference>
<keyword evidence="2 9" id="KW-0321">Glycogen metabolism</keyword>
<keyword evidence="5 9" id="KW-0547">Nucleotide-binding</keyword>
<proteinExistence type="inferred from homology"/>
<dbReference type="InterPro" id="IPR011831">
    <property type="entry name" value="ADP-Glc_PPase"/>
</dbReference>
<accession>A0A841C7H1</accession>
<dbReference type="GO" id="GO:0008878">
    <property type="term" value="F:glucose-1-phosphate adenylyltransferase activity"/>
    <property type="evidence" value="ECO:0007669"/>
    <property type="project" value="UniProtKB-UniRule"/>
</dbReference>
<evidence type="ECO:0000256" key="8">
    <source>
        <dbReference type="ARBA" id="ARBA00023277"/>
    </source>
</evidence>
<feature type="site" description="Could play a key role in the communication between the regulatory and the substrate sites" evidence="9">
    <location>
        <position position="99"/>
    </location>
</feature>
<evidence type="ECO:0000259" key="11">
    <source>
        <dbReference type="Pfam" id="PF24894"/>
    </source>
</evidence>
<comment type="function">
    <text evidence="9">Involved in the biosynthesis of ADP-glucose, a building block required for the elongation reactions to produce glycogen. Catalyzes the reaction between ATP and alpha-D-glucose 1-phosphate (G1P) to produce pyrophosphate and ADP-Glc.</text>
</comment>
<dbReference type="Gene3D" id="3.90.550.10">
    <property type="entry name" value="Spore Coat Polysaccharide Biosynthesis Protein SpsA, Chain A"/>
    <property type="match status" value="1"/>
</dbReference>
<feature type="binding site" evidence="9">
    <location>
        <begin position="180"/>
        <end position="181"/>
    </location>
    <ligand>
        <name>alpha-D-glucose 1-phosphate</name>
        <dbReference type="ChEBI" id="CHEBI:58601"/>
    </ligand>
</feature>
<gene>
    <name evidence="9" type="primary">glgC</name>
    <name evidence="12" type="ORF">HNQ37_000372</name>
</gene>
<sequence>MANDEMLALILAGGQGTRLGKLTKDIAKPAVPFGGRYRIIDFALSNCANSNIHNVGVITQYQPLELNTHIGNGAPWGLDGINSGVTILQPYGSQEGSKWFEGTSHAIYQNIDYIDKMNPEYVLILSGDHIYKMDYEAMLEEHKAKEASLTVSVMEVPIKEASRFGIMNTDDNGRIIEFEEKPMEPKSNLASMGIYIFTWKRLREVLTTNRSKGVSVEDFGQNIIPQYIESGENVFVYRFKGYWKDVGTIDSLHEANMEFLTPGNELNIYDRNWRIFSRNNISTPHFVTSKAHVHNAMIGDGCYVDGTVIHSIISQNVEIHEDSIVEDSFVMSHASIGKNVMIKYAIVGEGAKIANNVSIIGTPDEIAVIGHGEIVGEENDL</sequence>
<dbReference type="SUPFAM" id="SSF51161">
    <property type="entry name" value="Trimeric LpxA-like enzymes"/>
    <property type="match status" value="1"/>
</dbReference>
<evidence type="ECO:0000259" key="10">
    <source>
        <dbReference type="Pfam" id="PF00483"/>
    </source>
</evidence>
<evidence type="ECO:0000256" key="4">
    <source>
        <dbReference type="ARBA" id="ARBA00022695"/>
    </source>
</evidence>
<comment type="similarity">
    <text evidence="1 9">Belongs to the bacterial/plant glucose-1-phosphate adenylyltransferase family.</text>
</comment>
<feature type="binding site" evidence="9">
    <location>
        <position position="191"/>
    </location>
    <ligand>
        <name>alpha-D-glucose 1-phosphate</name>
        <dbReference type="ChEBI" id="CHEBI:58601"/>
    </ligand>
</feature>
<comment type="subunit">
    <text evidence="9">Homotetramer.</text>
</comment>
<dbReference type="NCBIfam" id="NF003670">
    <property type="entry name" value="PRK05293.1"/>
    <property type="match status" value="1"/>
</dbReference>
<dbReference type="PROSITE" id="PS00809">
    <property type="entry name" value="ADP_GLC_PYROPHOSPH_2"/>
    <property type="match status" value="1"/>
</dbReference>
<comment type="pathway">
    <text evidence="9">Glycan biosynthesis; glycogen biosynthesis.</text>
</comment>
<dbReference type="PROSITE" id="PS00808">
    <property type="entry name" value="ADP_GLC_PYROPHOSPH_1"/>
    <property type="match status" value="1"/>
</dbReference>
<dbReference type="InterPro" id="IPR023049">
    <property type="entry name" value="GlgC_bac"/>
</dbReference>
<dbReference type="InterPro" id="IPR056818">
    <property type="entry name" value="GlmU/GlgC-like_hexapep"/>
</dbReference>
<dbReference type="EC" id="2.7.7.27" evidence="9"/>
<dbReference type="UniPathway" id="UPA00164"/>
<feature type="domain" description="Nucleotidyl transferase" evidence="10">
    <location>
        <begin position="8"/>
        <end position="259"/>
    </location>
</feature>
<keyword evidence="6 9" id="KW-0067">ATP-binding</keyword>
<dbReference type="Pfam" id="PF24894">
    <property type="entry name" value="Hexapep_GlmU"/>
    <property type="match status" value="1"/>
</dbReference>
<dbReference type="InterPro" id="IPR005836">
    <property type="entry name" value="ADP_Glu_pyroP_CS"/>
</dbReference>
<dbReference type="InterPro" id="IPR011004">
    <property type="entry name" value="Trimer_LpxA-like_sf"/>
</dbReference>
<evidence type="ECO:0000256" key="3">
    <source>
        <dbReference type="ARBA" id="ARBA00022679"/>
    </source>
</evidence>
<comment type="caution">
    <text evidence="12">The sequence shown here is derived from an EMBL/GenBank/DDBJ whole genome shotgun (WGS) entry which is preliminary data.</text>
</comment>
<feature type="site" description="Could play a key role in the communication between the regulatory and the substrate sites" evidence="9">
    <location>
        <position position="60"/>
    </location>
</feature>
<evidence type="ECO:0000256" key="2">
    <source>
        <dbReference type="ARBA" id="ARBA00022600"/>
    </source>
</evidence>
<reference evidence="12 13" key="1">
    <citation type="submission" date="2020-08" db="EMBL/GenBank/DDBJ databases">
        <title>Genomic Encyclopedia of Type Strains, Phase IV (KMG-IV): sequencing the most valuable type-strain genomes for metagenomic binning, comparative biology and taxonomic classification.</title>
        <authorList>
            <person name="Goeker M."/>
        </authorList>
    </citation>
    <scope>NUCLEOTIDE SEQUENCE [LARGE SCALE GENOMIC DNA]</scope>
    <source>
        <strain evidence="12 13">DSM 14925</strain>
    </source>
</reference>
<dbReference type="PANTHER" id="PTHR43523:SF2">
    <property type="entry name" value="GLUCOSE-1-PHOSPHATE ADENYLYLTRANSFERASE"/>
    <property type="match status" value="1"/>
</dbReference>
<feature type="domain" description="Glucose-1-phosphate adenylyltransferase/Bifunctional protein GlmU-like C-terminal hexapeptide" evidence="11">
    <location>
        <begin position="289"/>
        <end position="359"/>
    </location>
</feature>
<dbReference type="InterPro" id="IPR005835">
    <property type="entry name" value="NTP_transferase_dom"/>
</dbReference>
<name>A0A841C7H1_9LACT</name>
<organism evidence="12 13">
    <name type="scientific">Lactovum miscens</name>
    <dbReference type="NCBI Taxonomy" id="190387"/>
    <lineage>
        <taxon>Bacteria</taxon>
        <taxon>Bacillati</taxon>
        <taxon>Bacillota</taxon>
        <taxon>Bacilli</taxon>
        <taxon>Lactobacillales</taxon>
        <taxon>Streptococcaceae</taxon>
        <taxon>Lactovum</taxon>
    </lineage>
</organism>
<dbReference type="EMBL" id="JACHHV010000004">
    <property type="protein sequence ID" value="MBB5887501.1"/>
    <property type="molecule type" value="Genomic_DNA"/>
</dbReference>
<evidence type="ECO:0000256" key="5">
    <source>
        <dbReference type="ARBA" id="ARBA00022741"/>
    </source>
</evidence>
<evidence type="ECO:0000256" key="9">
    <source>
        <dbReference type="HAMAP-Rule" id="MF_00624"/>
    </source>
</evidence>
<evidence type="ECO:0000256" key="6">
    <source>
        <dbReference type="ARBA" id="ARBA00022840"/>
    </source>
</evidence>
<dbReference type="HAMAP" id="MF_00624">
    <property type="entry name" value="GlgC"/>
    <property type="match status" value="1"/>
</dbReference>
<dbReference type="RefSeq" id="WP_183538751.1">
    <property type="nucleotide sequence ID" value="NZ_DASWOY010000021.1"/>
</dbReference>
<dbReference type="Pfam" id="PF00483">
    <property type="entry name" value="NTP_transferase"/>
    <property type="match status" value="1"/>
</dbReference>
<dbReference type="AlphaFoldDB" id="A0A841C7H1"/>
<dbReference type="PANTHER" id="PTHR43523">
    <property type="entry name" value="GLUCOSE-1-PHOSPHATE ADENYLYLTRANSFERASE-RELATED"/>
    <property type="match status" value="1"/>
</dbReference>
<dbReference type="SUPFAM" id="SSF53448">
    <property type="entry name" value="Nucleotide-diphospho-sugar transferases"/>
    <property type="match status" value="1"/>
</dbReference>